<dbReference type="Proteomes" id="UP000676386">
    <property type="component" value="Unassembled WGS sequence"/>
</dbReference>
<name>A0ABS5J7P7_9BACT</name>
<comment type="caution">
    <text evidence="3">The sequence shown here is derived from an EMBL/GenBank/DDBJ whole genome shotgun (WGS) entry which is preliminary data.</text>
</comment>
<keyword evidence="1" id="KW-0732">Signal</keyword>
<evidence type="ECO:0000256" key="1">
    <source>
        <dbReference type="SAM" id="SignalP"/>
    </source>
</evidence>
<feature type="domain" description="Glycoside hydrolase 123 catalytic" evidence="2">
    <location>
        <begin position="198"/>
        <end position="523"/>
    </location>
</feature>
<evidence type="ECO:0000259" key="2">
    <source>
        <dbReference type="Pfam" id="PF13320"/>
    </source>
</evidence>
<evidence type="ECO:0000313" key="3">
    <source>
        <dbReference type="EMBL" id="MBS0031078.1"/>
    </source>
</evidence>
<feature type="chain" id="PRO_5047015942" evidence="1">
    <location>
        <begin position="26"/>
        <end position="563"/>
    </location>
</feature>
<dbReference type="EMBL" id="JAGTXB010000019">
    <property type="protein sequence ID" value="MBS0031078.1"/>
    <property type="molecule type" value="Genomic_DNA"/>
</dbReference>
<proteinExistence type="predicted"/>
<evidence type="ECO:0000313" key="4">
    <source>
        <dbReference type="Proteomes" id="UP000676386"/>
    </source>
</evidence>
<protein>
    <submittedName>
        <fullName evidence="3">DUF4091 domain-containing protein</fullName>
    </submittedName>
</protein>
<dbReference type="InterPro" id="IPR025150">
    <property type="entry name" value="GH123_cat"/>
</dbReference>
<feature type="signal peptide" evidence="1">
    <location>
        <begin position="1"/>
        <end position="25"/>
    </location>
</feature>
<reference evidence="3 4" key="1">
    <citation type="submission" date="2021-04" db="EMBL/GenBank/DDBJ databases">
        <title>Chitinophaga sp. nov., isolated from the rhizosphere soil.</title>
        <authorList>
            <person name="He S."/>
        </authorList>
    </citation>
    <scope>NUCLEOTIDE SEQUENCE [LARGE SCALE GENOMIC DNA]</scope>
    <source>
        <strain evidence="3 4">2R12</strain>
    </source>
</reference>
<sequence length="563" mass="65428">MQRYLLLVALFLVGNHAAGISPATADSTMDIWLETSLKRIFPQTPAGTATQLDMMAARGSRISFQVGFHSNMKDQTHLTCSMENAEVLQPKIRYVGLVPLHHFTTDVAREEMDGIGYLPGLIPEPLYPLSTVEVNPFASRSFWITLQVPANISPGIHRYEVVMKWTKGKAQKEQRLVVNVNASNLVLQPRRNFHVTHWWRGEATSIYYKTQMFDSLWWKYTEAQMKDLMEHGTDVAFIQNFFEFKTLFKQPCQMLIVNETSSGKYQFDWSVIKRFITMCKKMGYKKFEWAHLWMYWGVKTAMRVYTIKDGKYVLLWDADLPAFSPVYVNFLRQFLPAFHDFLKDENIMADSYFHLSDEPAQEHIPNYKEARELLHELAPWMKVMDALSDIRYGKEHLTDIPVPIISSAQEYSKEKIPHWVYFCTGPRNKWLNRFFDTPLPKIRMSGWLFYHLHAEGFLHWGYNYWHKLDSEEASDPYTDGSAHAYPGIANGDPFVVYPGPDGPYDSVRWEVFAESLQDYAILQSAGISPDDPMLSSLHSYEDFPRSEEWIQQAIKQVLSRKGR</sequence>
<organism evidence="3 4">
    <name type="scientific">Chitinophaga hostae</name>
    <dbReference type="NCBI Taxonomy" id="2831022"/>
    <lineage>
        <taxon>Bacteria</taxon>
        <taxon>Pseudomonadati</taxon>
        <taxon>Bacteroidota</taxon>
        <taxon>Chitinophagia</taxon>
        <taxon>Chitinophagales</taxon>
        <taxon>Chitinophagaceae</taxon>
        <taxon>Chitinophaga</taxon>
    </lineage>
</organism>
<accession>A0ABS5J7P7</accession>
<keyword evidence="4" id="KW-1185">Reference proteome</keyword>
<dbReference type="Pfam" id="PF13320">
    <property type="entry name" value="GH123_cat"/>
    <property type="match status" value="1"/>
</dbReference>
<gene>
    <name evidence="3" type="ORF">KE626_27370</name>
</gene>